<dbReference type="SUPFAM" id="SSF51445">
    <property type="entry name" value="(Trans)glycosidases"/>
    <property type="match status" value="1"/>
</dbReference>
<sequence length="348" mass="37808">MRAARGVAWGAAGWGWAFLQRLRVFRPEATRLETPPAVGLGVDLGESFLLGANLPWLSCGNDFGSNAWHPEGGIAAPGNLARTRQAFAALQRDGITCLRWFLFADGRSGIATDPAGRPLGLDSRVFPDLDLAFALAADHGLRLLPVCFDFLLCGPEAWTHGVQLGGRSEWLRDAAQWQTLEEEVLAPVFQRYGTHPALLAWDLFNEPEWAAFGMGWEGAGVQPWTLRARLRRMAALAHRHGDRPVTVGLGTTRGLPLVRGIGLDLYQIHWYDQHDAASPLDRPVARLGLDRPLLLGEYPTRNSRLSPAQIVALARQHGYCGALAWSVLAEDASSGLPSTVRPAGAPPS</sequence>
<protein>
    <recommendedName>
        <fullName evidence="3">Cellulase (Glycosyl hydrolase family 5)</fullName>
    </recommendedName>
</protein>
<gene>
    <name evidence="1" type="ORF">GETHOR_26080</name>
</gene>
<name>A0ABN6V2H7_9BACT</name>
<evidence type="ECO:0000313" key="2">
    <source>
        <dbReference type="Proteomes" id="UP001242010"/>
    </source>
</evidence>
<evidence type="ECO:0008006" key="3">
    <source>
        <dbReference type="Google" id="ProtNLM"/>
    </source>
</evidence>
<organism evidence="1 2">
    <name type="scientific">Geothrix oryzae</name>
    <dbReference type="NCBI Taxonomy" id="2927975"/>
    <lineage>
        <taxon>Bacteria</taxon>
        <taxon>Pseudomonadati</taxon>
        <taxon>Acidobacteriota</taxon>
        <taxon>Holophagae</taxon>
        <taxon>Holophagales</taxon>
        <taxon>Holophagaceae</taxon>
        <taxon>Geothrix</taxon>
    </lineage>
</organism>
<dbReference type="InterPro" id="IPR017853">
    <property type="entry name" value="GH"/>
</dbReference>
<dbReference type="EMBL" id="AP027079">
    <property type="protein sequence ID" value="BDU70507.1"/>
    <property type="molecule type" value="Genomic_DNA"/>
</dbReference>
<proteinExistence type="predicted"/>
<evidence type="ECO:0000313" key="1">
    <source>
        <dbReference type="EMBL" id="BDU70507.1"/>
    </source>
</evidence>
<reference evidence="2" key="1">
    <citation type="journal article" date="2023" name="Int. J. Syst. Evol. Microbiol.">
        <title>Mesoterricola silvestris gen. nov., sp. nov., Mesoterricola sediminis sp. nov., Geothrix oryzae sp. nov., Geothrix edaphica sp. nov., Geothrix rubra sp. nov., and Geothrix limicola sp. nov., six novel members of Acidobacteriota isolated from soils.</title>
        <authorList>
            <person name="Itoh H."/>
            <person name="Sugisawa Y."/>
            <person name="Mise K."/>
            <person name="Xu Z."/>
            <person name="Kuniyasu M."/>
            <person name="Ushijima N."/>
            <person name="Kawano K."/>
            <person name="Kobayashi E."/>
            <person name="Shiratori Y."/>
            <person name="Masuda Y."/>
            <person name="Senoo K."/>
        </authorList>
    </citation>
    <scope>NUCLEOTIDE SEQUENCE [LARGE SCALE GENOMIC DNA]</scope>
    <source>
        <strain evidence="2">Red222</strain>
    </source>
</reference>
<dbReference type="PANTHER" id="PTHR37398:SF3">
    <property type="entry name" value="GLYCOSIDE HYDROLASE FAMILY 5 DOMAIN-CONTAINING PROTEIN"/>
    <property type="match status" value="1"/>
</dbReference>
<accession>A0ABN6V2H7</accession>
<dbReference type="PANTHER" id="PTHR37398">
    <property type="entry name" value="ENDO-BETA-1,4-MANNANASE"/>
    <property type="match status" value="1"/>
</dbReference>
<dbReference type="RefSeq" id="WP_286354226.1">
    <property type="nucleotide sequence ID" value="NZ_AP027079.1"/>
</dbReference>
<keyword evidence="2" id="KW-1185">Reference proteome</keyword>
<dbReference type="Proteomes" id="UP001242010">
    <property type="component" value="Chromosome"/>
</dbReference>
<dbReference type="Gene3D" id="3.20.20.80">
    <property type="entry name" value="Glycosidases"/>
    <property type="match status" value="1"/>
</dbReference>